<gene>
    <name evidence="4" type="ORF">DYBT9275_02936</name>
</gene>
<keyword evidence="2 3" id="KW-0802">TPR repeat</keyword>
<dbReference type="Gene3D" id="1.25.40.10">
    <property type="entry name" value="Tetratricopeptide repeat domain"/>
    <property type="match status" value="2"/>
</dbReference>
<dbReference type="InterPro" id="IPR019734">
    <property type="entry name" value="TPR_rpt"/>
</dbReference>
<sequence>MFGAGEKYHVEFTPELQRAYFEIQKLRIQSARQIIDEVRPQHKENAFIAYLDNYADLHYLLISEDKKSYQLLLKKEDLRLDEINKLPDQSPYKRFFLGEIRLHWAFAKIKFGNEISGAWDIVKAYRLLAENQRKFPNFRPTLKTLGLLHILIGSAPDQYTWVTKILGLKGDIGMGVEEIRTVIRDEPFFRQEAQLIDLLIHAYTLKLSETQLNKVKQLPREQPDNLLLHFFATTILMKESKSEEAQWYLNHAPEGPNYISFPFLEYLKGEIMLQKGNYKEAADFYTLFLKKYKGFNYIKDTHLKLFMCYWLTGNDSAGLTYLNRVDKEGSSVLEADKFATQVAADYKAGKITPRQKILYKARYASDGGYLDEAWEMLSTVTESSFNTTYDKAEFNYRKGRILQKNNRTDAATISYQRTLLLATGSSAGFGASSALQLGYIFMEKKENTKAAGYFQKAISYKNHEHKNSIDNKARAALTELGR</sequence>
<accession>A0A916JCI6</accession>
<organism evidence="4 5">
    <name type="scientific">Dyadobacter helix</name>
    <dbReference type="NCBI Taxonomy" id="2822344"/>
    <lineage>
        <taxon>Bacteria</taxon>
        <taxon>Pseudomonadati</taxon>
        <taxon>Bacteroidota</taxon>
        <taxon>Cytophagia</taxon>
        <taxon>Cytophagales</taxon>
        <taxon>Spirosomataceae</taxon>
        <taxon>Dyadobacter</taxon>
    </lineage>
</organism>
<dbReference type="PANTHER" id="PTHR44943:SF8">
    <property type="entry name" value="TPR REPEAT-CONTAINING PROTEIN MJ0263"/>
    <property type="match status" value="1"/>
</dbReference>
<keyword evidence="5" id="KW-1185">Reference proteome</keyword>
<dbReference type="Proteomes" id="UP000680038">
    <property type="component" value="Unassembled WGS sequence"/>
</dbReference>
<reference evidence="4" key="1">
    <citation type="submission" date="2021-04" db="EMBL/GenBank/DDBJ databases">
        <authorList>
            <person name="Rodrigo-Torres L."/>
            <person name="Arahal R. D."/>
            <person name="Lucena T."/>
        </authorList>
    </citation>
    <scope>NUCLEOTIDE SEQUENCE</scope>
    <source>
        <strain evidence="4">CECT 9275</strain>
    </source>
</reference>
<evidence type="ECO:0000313" key="4">
    <source>
        <dbReference type="EMBL" id="CAG5002645.1"/>
    </source>
</evidence>
<comment type="caution">
    <text evidence="4">The sequence shown here is derived from an EMBL/GenBank/DDBJ whole genome shotgun (WGS) entry which is preliminary data.</text>
</comment>
<feature type="repeat" description="TPR" evidence="3">
    <location>
        <begin position="431"/>
        <end position="464"/>
    </location>
</feature>
<dbReference type="InterPro" id="IPR051685">
    <property type="entry name" value="Ycf3/AcsC/BcsC/TPR_MFPF"/>
</dbReference>
<evidence type="ECO:0008006" key="6">
    <source>
        <dbReference type="Google" id="ProtNLM"/>
    </source>
</evidence>
<proteinExistence type="predicted"/>
<name>A0A916JCI6_9BACT</name>
<dbReference type="SMART" id="SM00028">
    <property type="entry name" value="TPR"/>
    <property type="match status" value="3"/>
</dbReference>
<evidence type="ECO:0000256" key="1">
    <source>
        <dbReference type="ARBA" id="ARBA00022737"/>
    </source>
</evidence>
<dbReference type="AlphaFoldDB" id="A0A916JCI6"/>
<evidence type="ECO:0000313" key="5">
    <source>
        <dbReference type="Proteomes" id="UP000680038"/>
    </source>
</evidence>
<evidence type="ECO:0000256" key="2">
    <source>
        <dbReference type="ARBA" id="ARBA00022803"/>
    </source>
</evidence>
<evidence type="ECO:0000256" key="3">
    <source>
        <dbReference type="PROSITE-ProRule" id="PRU00339"/>
    </source>
</evidence>
<dbReference type="SUPFAM" id="SSF48452">
    <property type="entry name" value="TPR-like"/>
    <property type="match status" value="1"/>
</dbReference>
<dbReference type="InterPro" id="IPR011990">
    <property type="entry name" value="TPR-like_helical_dom_sf"/>
</dbReference>
<protein>
    <recommendedName>
        <fullName evidence="6">Tetratricopeptide repeat protein</fullName>
    </recommendedName>
</protein>
<dbReference type="EMBL" id="CAJRAF010000002">
    <property type="protein sequence ID" value="CAG5002645.1"/>
    <property type="molecule type" value="Genomic_DNA"/>
</dbReference>
<dbReference type="PROSITE" id="PS50005">
    <property type="entry name" value="TPR"/>
    <property type="match status" value="1"/>
</dbReference>
<keyword evidence="1" id="KW-0677">Repeat</keyword>
<dbReference type="PANTHER" id="PTHR44943">
    <property type="entry name" value="CELLULOSE SYNTHASE OPERON PROTEIN C"/>
    <property type="match status" value="1"/>
</dbReference>